<dbReference type="InterPro" id="IPR023210">
    <property type="entry name" value="NADP_OxRdtase_dom"/>
</dbReference>
<evidence type="ECO:0000256" key="3">
    <source>
        <dbReference type="ARBA" id="ARBA00023002"/>
    </source>
</evidence>
<dbReference type="Proteomes" id="UP001142372">
    <property type="component" value="Unassembled WGS sequence"/>
</dbReference>
<dbReference type="Pfam" id="PF00248">
    <property type="entry name" value="Aldo_ket_red"/>
    <property type="match status" value="1"/>
</dbReference>
<evidence type="ECO:0000256" key="6">
    <source>
        <dbReference type="PIRSR" id="PIRSR000097-3"/>
    </source>
</evidence>
<evidence type="ECO:0000256" key="1">
    <source>
        <dbReference type="ARBA" id="ARBA00007905"/>
    </source>
</evidence>
<evidence type="ECO:0000256" key="2">
    <source>
        <dbReference type="ARBA" id="ARBA00022857"/>
    </source>
</evidence>
<dbReference type="InterPro" id="IPR036812">
    <property type="entry name" value="NAD(P)_OxRdtase_dom_sf"/>
</dbReference>
<dbReference type="PIRSF" id="PIRSF000097">
    <property type="entry name" value="AKR"/>
    <property type="match status" value="1"/>
</dbReference>
<keyword evidence="2" id="KW-0521">NADP</keyword>
<gene>
    <name evidence="8" type="ORF">GCM10017584_29420</name>
</gene>
<organism evidence="8 9">
    <name type="scientific">Leifsonia poae</name>
    <dbReference type="NCBI Taxonomy" id="110933"/>
    <lineage>
        <taxon>Bacteria</taxon>
        <taxon>Bacillati</taxon>
        <taxon>Actinomycetota</taxon>
        <taxon>Actinomycetes</taxon>
        <taxon>Micrococcales</taxon>
        <taxon>Microbacteriaceae</taxon>
        <taxon>Leifsonia</taxon>
    </lineage>
</organism>
<dbReference type="SUPFAM" id="SSF51430">
    <property type="entry name" value="NAD(P)-linked oxidoreductase"/>
    <property type="match status" value="1"/>
</dbReference>
<dbReference type="PROSITE" id="PS00062">
    <property type="entry name" value="ALDOKETO_REDUCTASE_2"/>
    <property type="match status" value="1"/>
</dbReference>
<protein>
    <submittedName>
        <fullName evidence="8">2,5-diketo-D-gluconic acid reductase</fullName>
    </submittedName>
</protein>
<sequence length="273" mass="29674">MPALTDTFTLSNGVTIPKIGFGTWQIPDGPETYDSVRTALDAGYRHIDTARAYGNEASVGRAVRDSGIPRDEIFITTKCPAEVKDAAGARNAFERSTAALDLGPVDLYLIHAPWPWNAIGSDHRAGNIEVWKVFEELYEAGSTRSIGVSNFEVDDLESLTAATTVLPHANQIRWFVGNTQPETTAYCHERDILVEGYSPLATGRLLGNQDIAAIAEKYGKSVAQVSIRYLLQKNVLPLPKSTTPSRIVENADVDFELAPEDVAALDALEGGDR</sequence>
<keyword evidence="9" id="KW-1185">Reference proteome</keyword>
<evidence type="ECO:0000256" key="5">
    <source>
        <dbReference type="PIRSR" id="PIRSR000097-2"/>
    </source>
</evidence>
<dbReference type="Gene3D" id="3.20.20.100">
    <property type="entry name" value="NADP-dependent oxidoreductase domain"/>
    <property type="match status" value="1"/>
</dbReference>
<dbReference type="AlphaFoldDB" id="A0A9W6M0H3"/>
<dbReference type="GO" id="GO:0016616">
    <property type="term" value="F:oxidoreductase activity, acting on the CH-OH group of donors, NAD or NADP as acceptor"/>
    <property type="evidence" value="ECO:0007669"/>
    <property type="project" value="UniProtKB-ARBA"/>
</dbReference>
<proteinExistence type="inferred from homology"/>
<comment type="similarity">
    <text evidence="1">Belongs to the aldo/keto reductase family.</text>
</comment>
<dbReference type="RefSeq" id="WP_271178012.1">
    <property type="nucleotide sequence ID" value="NZ_BAAAJO010000001.1"/>
</dbReference>
<dbReference type="CDD" id="cd19071">
    <property type="entry name" value="AKR_AKR1-5-like"/>
    <property type="match status" value="1"/>
</dbReference>
<evidence type="ECO:0000259" key="7">
    <source>
        <dbReference type="Pfam" id="PF00248"/>
    </source>
</evidence>
<feature type="domain" description="NADP-dependent oxidoreductase" evidence="7">
    <location>
        <begin position="18"/>
        <end position="268"/>
    </location>
</feature>
<dbReference type="PANTHER" id="PTHR43827:SF3">
    <property type="entry name" value="NADP-DEPENDENT OXIDOREDUCTASE DOMAIN-CONTAINING PROTEIN"/>
    <property type="match status" value="1"/>
</dbReference>
<dbReference type="InterPro" id="IPR020471">
    <property type="entry name" value="AKR"/>
</dbReference>
<dbReference type="PANTHER" id="PTHR43827">
    <property type="entry name" value="2,5-DIKETO-D-GLUCONIC ACID REDUCTASE"/>
    <property type="match status" value="1"/>
</dbReference>
<dbReference type="InterPro" id="IPR018170">
    <property type="entry name" value="Aldo/ket_reductase_CS"/>
</dbReference>
<feature type="binding site" evidence="5">
    <location>
        <position position="111"/>
    </location>
    <ligand>
        <name>substrate</name>
    </ligand>
</feature>
<dbReference type="PRINTS" id="PR00069">
    <property type="entry name" value="ALDKETRDTASE"/>
</dbReference>
<name>A0A9W6M0H3_9MICO</name>
<dbReference type="PROSITE" id="PS00063">
    <property type="entry name" value="ALDOKETO_REDUCTASE_3"/>
    <property type="match status" value="1"/>
</dbReference>
<dbReference type="FunFam" id="3.20.20.100:FF:000015">
    <property type="entry name" value="Oxidoreductase, aldo/keto reductase family"/>
    <property type="match status" value="1"/>
</dbReference>
<evidence type="ECO:0000313" key="9">
    <source>
        <dbReference type="Proteomes" id="UP001142372"/>
    </source>
</evidence>
<comment type="caution">
    <text evidence="8">The sequence shown here is derived from an EMBL/GenBank/DDBJ whole genome shotgun (WGS) entry which is preliminary data.</text>
</comment>
<feature type="site" description="Lowers pKa of active site Tyr" evidence="6">
    <location>
        <position position="78"/>
    </location>
</feature>
<evidence type="ECO:0000313" key="8">
    <source>
        <dbReference type="EMBL" id="GLJ77368.1"/>
    </source>
</evidence>
<reference evidence="8" key="1">
    <citation type="journal article" date="2014" name="Int. J. Syst. Evol. Microbiol.">
        <title>Complete genome sequence of Corynebacterium casei LMG S-19264T (=DSM 44701T), isolated from a smear-ripened cheese.</title>
        <authorList>
            <consortium name="US DOE Joint Genome Institute (JGI-PGF)"/>
            <person name="Walter F."/>
            <person name="Albersmeier A."/>
            <person name="Kalinowski J."/>
            <person name="Ruckert C."/>
        </authorList>
    </citation>
    <scope>NUCLEOTIDE SEQUENCE</scope>
    <source>
        <strain evidence="8">VKM Ac-1401</strain>
    </source>
</reference>
<dbReference type="EMBL" id="BSEN01000014">
    <property type="protein sequence ID" value="GLJ77368.1"/>
    <property type="molecule type" value="Genomic_DNA"/>
</dbReference>
<reference evidence="8" key="2">
    <citation type="submission" date="2023-01" db="EMBL/GenBank/DDBJ databases">
        <authorList>
            <person name="Sun Q."/>
            <person name="Evtushenko L."/>
        </authorList>
    </citation>
    <scope>NUCLEOTIDE SEQUENCE</scope>
    <source>
        <strain evidence="8">VKM Ac-1401</strain>
    </source>
</reference>
<feature type="active site" description="Proton donor" evidence="4">
    <location>
        <position position="53"/>
    </location>
</feature>
<keyword evidence="3" id="KW-0560">Oxidoreductase</keyword>
<evidence type="ECO:0000256" key="4">
    <source>
        <dbReference type="PIRSR" id="PIRSR000097-1"/>
    </source>
</evidence>
<accession>A0A9W6M0H3</accession>
<dbReference type="PROSITE" id="PS00798">
    <property type="entry name" value="ALDOKETO_REDUCTASE_1"/>
    <property type="match status" value="1"/>
</dbReference>